<evidence type="ECO:0000256" key="4">
    <source>
        <dbReference type="ARBA" id="ARBA00022837"/>
    </source>
</evidence>
<evidence type="ECO:0000256" key="9">
    <source>
        <dbReference type="PROSITE-ProRule" id="PRU00043"/>
    </source>
</evidence>
<evidence type="ECO:0000259" key="10">
    <source>
        <dbReference type="PROSITE" id="PS50268"/>
    </source>
</evidence>
<feature type="domain" description="Cadherin" evidence="10">
    <location>
        <begin position="315"/>
        <end position="433"/>
    </location>
</feature>
<dbReference type="FunFam" id="2.60.40.60:FF:000002">
    <property type="entry name" value="Protocadherin alpha 2"/>
    <property type="match status" value="2"/>
</dbReference>
<dbReference type="EMBL" id="QMKO01003693">
    <property type="protein sequence ID" value="RTG80990.1"/>
    <property type="molecule type" value="Genomic_DNA"/>
</dbReference>
<dbReference type="InterPro" id="IPR020894">
    <property type="entry name" value="Cadherin_CS"/>
</dbReference>
<feature type="domain" description="Cadherin" evidence="10">
    <location>
        <begin position="557"/>
        <end position="669"/>
    </location>
</feature>
<dbReference type="GO" id="GO:0005886">
    <property type="term" value="C:plasma membrane"/>
    <property type="evidence" value="ECO:0007669"/>
    <property type="project" value="InterPro"/>
</dbReference>
<dbReference type="AlphaFoldDB" id="A0A430PZW3"/>
<proteinExistence type="predicted"/>
<evidence type="ECO:0000256" key="7">
    <source>
        <dbReference type="ARBA" id="ARBA00023136"/>
    </source>
</evidence>
<comment type="subcellular location">
    <subcellularLocation>
        <location evidence="1">Membrane</location>
        <topology evidence="1">Single-pass membrane protein</topology>
    </subcellularLocation>
</comment>
<dbReference type="GO" id="GO:0005509">
    <property type="term" value="F:calcium ion binding"/>
    <property type="evidence" value="ECO:0007669"/>
    <property type="project" value="UniProtKB-UniRule"/>
</dbReference>
<evidence type="ECO:0000256" key="5">
    <source>
        <dbReference type="ARBA" id="ARBA00022889"/>
    </source>
</evidence>
<protein>
    <recommendedName>
        <fullName evidence="10">Cadherin domain-containing protein</fullName>
    </recommendedName>
</protein>
<keyword evidence="2" id="KW-0812">Transmembrane</keyword>
<comment type="caution">
    <text evidence="11">The sequence shown here is derived from an EMBL/GenBank/DDBJ whole genome shotgun (WGS) entry which is preliminary data.</text>
</comment>
<dbReference type="InterPro" id="IPR002126">
    <property type="entry name" value="Cadherin-like_dom"/>
</dbReference>
<evidence type="ECO:0000256" key="3">
    <source>
        <dbReference type="ARBA" id="ARBA00022737"/>
    </source>
</evidence>
<feature type="domain" description="Cadherin" evidence="10">
    <location>
        <begin position="201"/>
        <end position="314"/>
    </location>
</feature>
<dbReference type="STRING" id="6184.A0A430PZW3"/>
<name>A0A430PZW3_SCHBO</name>
<dbReference type="Gene3D" id="2.60.40.60">
    <property type="entry name" value="Cadherins"/>
    <property type="match status" value="7"/>
</dbReference>
<keyword evidence="8" id="KW-0325">Glycoprotein</keyword>
<evidence type="ECO:0000256" key="1">
    <source>
        <dbReference type="ARBA" id="ARBA00004167"/>
    </source>
</evidence>
<sequence length="927" mass="107247">MELVYIIHQQLQFILIICFITLNDTRIIRFHIHEELKINTFIGNLLNHVNGSLNNLRFVKLSNHDDSSKLFHVDEYTGDISNLYRLDREKLCFINNQLNKEQKFYEQSMKQSIINYPILTKCELYFSVNCLNTTPLLNISNHIKYKPPVSNKLITIFDVIIELKDINDNGCQFIPSNQQMIKIREDSLINDTRFTLNIPYDPDDMFSGNSVKPDRIWIKNDSNIINNNQNILNYFKLHSLSLSNNVTISNIYLELELIQKLDYEKQRSYSFQIVADDGHLSGFRTDDGISSNDHQCYLNVTILVEDCNDHMPIFEQSMYIVNVSEDTPIDQIILKLKAIDEDEHENGRIIYSFSSYTDDMDEEKFFYIDSDTGEIRLRNRLDYRQKPQHVLKVFAKNPDNTTLGHLKSQIISELSVTQIIVNVIDVNDHFPRVRVLSPTGSKDLEIIEESPPGQDIGIVEVSDGDTGTNAFVNCKIINQTMSGVLRLIPINIEGVHLGLTSSNHKYKITMEKRIDREENDVIEFTILCHDGGIPSLTTTLTQRIKIIDINDHDPICEQNVYNVEIIEDSDPERSKSNFEIITIHATDKDEGQNAKLRFSLDHETPTFLLNIITIDSNSGTVSTLGNLDREKLNEFTVTIICSDYGEPIRTIKILIHVKVLDYNDNSPVYSQPYLQFNIKENNAIGQLIGTFYVTDKDLGKNAELDIYIEENLERPNMYLTSLSNNLNILNDIEQLRFNSRGLLLSSGLRQRKYIEFISKFRLNSYLLHRNYYNALTTNETSYEVKLYIESVIDRENLIIKSTNYISKALSTYETFEYVNHNYERLSQLTNKTNYSMLTPMIILIVHAQDKGIPKLSETIQIRIQILDQNDNSPRFIFPNSTNLNRTKIFLSYKEPKGYAFTQIPIHVLFTSYVDLFIEKSNILITNS</sequence>
<keyword evidence="3" id="KW-0677">Repeat</keyword>
<keyword evidence="5" id="KW-0130">Cell adhesion</keyword>
<dbReference type="PANTHER" id="PTHR24028:SF146">
    <property type="entry name" value="CADHERIN 96CB, ISOFORM D-RELATED"/>
    <property type="match status" value="1"/>
</dbReference>
<dbReference type="Pfam" id="PF00028">
    <property type="entry name" value="Cadherin"/>
    <property type="match status" value="3"/>
</dbReference>
<dbReference type="InterPro" id="IPR013164">
    <property type="entry name" value="Cadherin_N"/>
</dbReference>
<dbReference type="CDD" id="cd11304">
    <property type="entry name" value="Cadherin_repeat"/>
    <property type="match status" value="6"/>
</dbReference>
<dbReference type="PROSITE" id="PS50268">
    <property type="entry name" value="CADHERIN_2"/>
    <property type="match status" value="5"/>
</dbReference>
<dbReference type="PRINTS" id="PR00205">
    <property type="entry name" value="CADHERIN"/>
</dbReference>
<dbReference type="InterPro" id="IPR050174">
    <property type="entry name" value="Protocadherin/Cadherin-CA"/>
</dbReference>
<feature type="domain" description="Cadherin" evidence="10">
    <location>
        <begin position="670"/>
        <end position="875"/>
    </location>
</feature>
<dbReference type="Proteomes" id="UP000290809">
    <property type="component" value="Unassembled WGS sequence"/>
</dbReference>
<gene>
    <name evidence="11" type="ORF">DC041_0005887</name>
</gene>
<evidence type="ECO:0000313" key="11">
    <source>
        <dbReference type="EMBL" id="RTG80990.1"/>
    </source>
</evidence>
<feature type="domain" description="Cadherin" evidence="10">
    <location>
        <begin position="438"/>
        <end position="556"/>
    </location>
</feature>
<dbReference type="PROSITE" id="PS00232">
    <property type="entry name" value="CADHERIN_1"/>
    <property type="match status" value="4"/>
</dbReference>
<evidence type="ECO:0000256" key="8">
    <source>
        <dbReference type="ARBA" id="ARBA00023180"/>
    </source>
</evidence>
<dbReference type="GO" id="GO:0007156">
    <property type="term" value="P:homophilic cell adhesion via plasma membrane adhesion molecules"/>
    <property type="evidence" value="ECO:0007669"/>
    <property type="project" value="InterPro"/>
</dbReference>
<keyword evidence="12" id="KW-1185">Reference proteome</keyword>
<keyword evidence="6" id="KW-1133">Transmembrane helix</keyword>
<dbReference type="SUPFAM" id="SSF49313">
    <property type="entry name" value="Cadherin-like"/>
    <property type="match status" value="5"/>
</dbReference>
<keyword evidence="4 9" id="KW-0106">Calcium</keyword>
<organism evidence="11 12">
    <name type="scientific">Schistosoma bovis</name>
    <name type="common">Blood fluke</name>
    <dbReference type="NCBI Taxonomy" id="6184"/>
    <lineage>
        <taxon>Eukaryota</taxon>
        <taxon>Metazoa</taxon>
        <taxon>Spiralia</taxon>
        <taxon>Lophotrochozoa</taxon>
        <taxon>Platyhelminthes</taxon>
        <taxon>Trematoda</taxon>
        <taxon>Digenea</taxon>
        <taxon>Strigeidida</taxon>
        <taxon>Schistosomatoidea</taxon>
        <taxon>Schistosomatidae</taxon>
        <taxon>Schistosoma</taxon>
    </lineage>
</organism>
<dbReference type="Pfam" id="PF08266">
    <property type="entry name" value="Cadherin_2"/>
    <property type="match status" value="1"/>
</dbReference>
<dbReference type="SMART" id="SM00112">
    <property type="entry name" value="CA"/>
    <property type="match status" value="4"/>
</dbReference>
<evidence type="ECO:0000256" key="2">
    <source>
        <dbReference type="ARBA" id="ARBA00022692"/>
    </source>
</evidence>
<dbReference type="PANTHER" id="PTHR24028">
    <property type="entry name" value="CADHERIN-87A"/>
    <property type="match status" value="1"/>
</dbReference>
<keyword evidence="7" id="KW-0472">Membrane</keyword>
<evidence type="ECO:0000313" key="12">
    <source>
        <dbReference type="Proteomes" id="UP000290809"/>
    </source>
</evidence>
<dbReference type="InterPro" id="IPR015919">
    <property type="entry name" value="Cadherin-like_sf"/>
</dbReference>
<accession>A0A430PZW3</accession>
<evidence type="ECO:0000256" key="6">
    <source>
        <dbReference type="ARBA" id="ARBA00022989"/>
    </source>
</evidence>
<reference evidence="11 12" key="1">
    <citation type="journal article" date="2019" name="PLoS Pathog.">
        <title>Genome sequence of the bovine parasite Schistosoma bovis Tanzania.</title>
        <authorList>
            <person name="Oey H."/>
            <person name="Zakrzewski M."/>
            <person name="Gobert G."/>
            <person name="Gravermann K."/>
            <person name="Stoye J."/>
            <person name="Jones M."/>
            <person name="Mcmanus D."/>
            <person name="Krause L."/>
        </authorList>
    </citation>
    <scope>NUCLEOTIDE SEQUENCE [LARGE SCALE GENOMIC DNA]</scope>
    <source>
        <strain evidence="11 12">TAN1997</strain>
    </source>
</reference>